<organism evidence="6 7">
    <name type="scientific">Talaromyces atroroseus</name>
    <dbReference type="NCBI Taxonomy" id="1441469"/>
    <lineage>
        <taxon>Eukaryota</taxon>
        <taxon>Fungi</taxon>
        <taxon>Dikarya</taxon>
        <taxon>Ascomycota</taxon>
        <taxon>Pezizomycotina</taxon>
        <taxon>Eurotiomycetes</taxon>
        <taxon>Eurotiomycetidae</taxon>
        <taxon>Eurotiales</taxon>
        <taxon>Trichocomaceae</taxon>
        <taxon>Talaromyces</taxon>
        <taxon>Talaromyces sect. Trachyspermi</taxon>
    </lineage>
</organism>
<dbReference type="Proteomes" id="UP000214365">
    <property type="component" value="Unassembled WGS sequence"/>
</dbReference>
<feature type="region of interest" description="Disordered" evidence="4">
    <location>
        <begin position="497"/>
        <end position="525"/>
    </location>
</feature>
<dbReference type="GO" id="GO:0008477">
    <property type="term" value="F:purine nucleosidase activity"/>
    <property type="evidence" value="ECO:0007669"/>
    <property type="project" value="TreeGrafter"/>
</dbReference>
<dbReference type="STRING" id="1441469.A0A1Q5Q895"/>
<keyword evidence="7" id="KW-1185">Reference proteome</keyword>
<evidence type="ECO:0000313" key="7">
    <source>
        <dbReference type="Proteomes" id="UP000214365"/>
    </source>
</evidence>
<accession>A0A1Q5Q895</accession>
<gene>
    <name evidence="6" type="ORF">UA08_04195</name>
</gene>
<dbReference type="CDD" id="cd02651">
    <property type="entry name" value="nuc_hydro_IU_UC_XIUA"/>
    <property type="match status" value="1"/>
</dbReference>
<evidence type="ECO:0000256" key="2">
    <source>
        <dbReference type="ARBA" id="ARBA00022801"/>
    </source>
</evidence>
<name>A0A1Q5Q895_TALAT</name>
<proteinExistence type="inferred from homology"/>
<dbReference type="AlphaFoldDB" id="A0A1Q5Q895"/>
<dbReference type="InterPro" id="IPR036452">
    <property type="entry name" value="Ribo_hydro-like"/>
</dbReference>
<dbReference type="GO" id="GO:0006152">
    <property type="term" value="P:purine nucleoside catabolic process"/>
    <property type="evidence" value="ECO:0007669"/>
    <property type="project" value="TreeGrafter"/>
</dbReference>
<evidence type="ECO:0000313" key="6">
    <source>
        <dbReference type="EMBL" id="OKL60334.1"/>
    </source>
</evidence>
<evidence type="ECO:0000256" key="1">
    <source>
        <dbReference type="ARBA" id="ARBA00009176"/>
    </source>
</evidence>
<dbReference type="EMBL" id="LFMY01000005">
    <property type="protein sequence ID" value="OKL60334.1"/>
    <property type="molecule type" value="Genomic_DNA"/>
</dbReference>
<dbReference type="PANTHER" id="PTHR12304:SF4">
    <property type="entry name" value="URIDINE NUCLEOSIDASE"/>
    <property type="match status" value="1"/>
</dbReference>
<dbReference type="GeneID" id="31003950"/>
<dbReference type="Pfam" id="PF09783">
    <property type="entry name" value="Vac_ImportDeg"/>
    <property type="match status" value="1"/>
</dbReference>
<reference evidence="6 7" key="1">
    <citation type="submission" date="2015-06" db="EMBL/GenBank/DDBJ databases">
        <title>Talaromyces atroroseus IBT 11181 draft genome.</title>
        <authorList>
            <person name="Rasmussen K.B."/>
            <person name="Rasmussen S."/>
            <person name="Petersen B."/>
            <person name="Sicheritz-Ponten T."/>
            <person name="Mortensen U.H."/>
            <person name="Thrane U."/>
        </authorList>
    </citation>
    <scope>NUCLEOTIDE SEQUENCE [LARGE SCALE GENOMIC DNA]</scope>
    <source>
        <strain evidence="6 7">IBT 11181</strain>
    </source>
</reference>
<dbReference type="OrthoDB" id="432381at2759"/>
<comment type="similarity">
    <text evidence="1">Belongs to the IUNH family.</text>
</comment>
<protein>
    <recommendedName>
        <fullName evidence="5">Inosine/uridine-preferring nucleoside hydrolase domain-containing protein</fullName>
    </recommendedName>
</protein>
<dbReference type="GO" id="GO:0005829">
    <property type="term" value="C:cytosol"/>
    <property type="evidence" value="ECO:0007669"/>
    <property type="project" value="TreeGrafter"/>
</dbReference>
<evidence type="ECO:0000256" key="4">
    <source>
        <dbReference type="SAM" id="MobiDB-lite"/>
    </source>
</evidence>
<dbReference type="Gene3D" id="3.90.245.10">
    <property type="entry name" value="Ribonucleoside hydrolase-like"/>
    <property type="match status" value="1"/>
</dbReference>
<dbReference type="InterPro" id="IPR023186">
    <property type="entry name" value="IUNH"/>
</dbReference>
<dbReference type="InterPro" id="IPR001910">
    <property type="entry name" value="Inosine/uridine_hydrolase_dom"/>
</dbReference>
<keyword evidence="3" id="KW-0326">Glycosidase</keyword>
<feature type="domain" description="Inosine/uridine-preferring nucleoside hydrolase" evidence="5">
    <location>
        <begin position="8"/>
        <end position="352"/>
    </location>
</feature>
<evidence type="ECO:0000256" key="3">
    <source>
        <dbReference type="ARBA" id="ARBA00023295"/>
    </source>
</evidence>
<dbReference type="PANTHER" id="PTHR12304">
    <property type="entry name" value="INOSINE-URIDINE PREFERRING NUCLEOSIDE HYDROLASE"/>
    <property type="match status" value="1"/>
</dbReference>
<dbReference type="SUPFAM" id="SSF53590">
    <property type="entry name" value="Nucleoside hydrolase"/>
    <property type="match status" value="1"/>
</dbReference>
<dbReference type="RefSeq" id="XP_020120455.1">
    <property type="nucleotide sequence ID" value="XM_020266491.1"/>
</dbReference>
<evidence type="ECO:0000259" key="5">
    <source>
        <dbReference type="Pfam" id="PF01156"/>
    </source>
</evidence>
<dbReference type="InterPro" id="IPR018618">
    <property type="entry name" value="GID4/10-like"/>
</dbReference>
<comment type="caution">
    <text evidence="6">The sequence shown here is derived from an EMBL/GenBank/DDBJ whole genome shotgun (WGS) entry which is preliminary data.</text>
</comment>
<keyword evidence="2" id="KW-0378">Hydrolase</keyword>
<sequence length="964" mass="107081">MSQSPIPLWLDCDPGHDDAFAILIAAHHPSLNLLGITTVHGNASLGNTTANAGSVLEAIGRTDIPVYPGSKKPFSRPAVHAPDIHGNSGLDGTDLLPKASCPPVLDTNPIVAMYNALIAQPANTAWVIATGTLTNVALLFATFPELADHIKGLSIMGGAVGEGFTDVPMSRLPGEETRIGNVTPWAEFNIYCDPEASQSLLSNPVLAPKTTLIGLDLTHQVLATIAVQERVLKTSRSEASTAGDLRRMLFDLLVFFGGTYDTQFGMADPPLHDPLAVAVILSNLNPEYEKAHPDTVLKFDDKNGERFAVEVVTDGQHGSTPAVTGQLGRTIAKPTEGPGVSIPRGVDIEVFWGLVLSCLERAEQCSSMRNRPFLTVHFALFATRYFENHVHVSHGCRTLMVFENATNKYSFVPSSTWIARYQERGTIQAQCDQQFLTLSRFIYSGASDVNDENVNLLRTRTHSPSESPNRARGARTTLLPEVDLESMDIDEQRGFVPSPAEITPRLPSARRQQEGPSAVPSYEGRMSNRRSLYGWAPGSEEEQGDDYQRYQTHSSQNYQPDDIWVVGRDLNREPSRNSSLYRASRREAIGSVLQPYAGDSSETSTPNNGHWSDHNSTFTEALLQSVRRGARFASRTRTLQNYILDRERIGRHETDERERERNRTASSLASRALRMSLRNVSGDLRDRANTHRQYLTENPPSSRLRETIKYLERIRYSNSFSESISSAVRGGVVQYDQLLGSYSEVDFILDTTLITPPAPSSWLHPGSIFSGSQKAINNIGGHNLEMLSRRLSSNLLQPIDSSSGTANSNETSGGISVVTNTGQRYWASTESPTHRHRHNHNFRESKHDLWPVKVTIHSIDYSDMTLTGTMEAYNIPDKTTPTRDAHIVTFLEGEIIDLNVHTLKTTNFQANADIDSTYWRELQPFKGLSDEQMTKNLLSKKWVTDELNRNWILMRWKGNPVFLF</sequence>
<dbReference type="Pfam" id="PF01156">
    <property type="entry name" value="IU_nuc_hydro"/>
    <property type="match status" value="1"/>
</dbReference>